<reference evidence="2" key="1">
    <citation type="submission" date="2020-06" db="EMBL/GenBank/DDBJ databases">
        <title>WGS assembly of Ceratodon purpureus strain R40.</title>
        <authorList>
            <person name="Carey S.B."/>
            <person name="Jenkins J."/>
            <person name="Shu S."/>
            <person name="Lovell J.T."/>
            <person name="Sreedasyam A."/>
            <person name="Maumus F."/>
            <person name="Tiley G.P."/>
            <person name="Fernandez-Pozo N."/>
            <person name="Barry K."/>
            <person name="Chen C."/>
            <person name="Wang M."/>
            <person name="Lipzen A."/>
            <person name="Daum C."/>
            <person name="Saski C.A."/>
            <person name="Payton A.C."/>
            <person name="Mcbreen J.C."/>
            <person name="Conrad R.E."/>
            <person name="Kollar L.M."/>
            <person name="Olsson S."/>
            <person name="Huttunen S."/>
            <person name="Landis J.B."/>
            <person name="Wickett N.J."/>
            <person name="Johnson M.G."/>
            <person name="Rensing S.A."/>
            <person name="Grimwood J."/>
            <person name="Schmutz J."/>
            <person name="Mcdaniel S.F."/>
        </authorList>
    </citation>
    <scope>NUCLEOTIDE SEQUENCE</scope>
    <source>
        <strain evidence="2">R40</strain>
    </source>
</reference>
<sequence length="53" mass="6132">MEKVISLFASLYLLWSESWGHGPHLHYHCCNFAHVPFESNLLIFVFPVISNSI</sequence>
<dbReference type="AlphaFoldDB" id="A0A8T0GMT0"/>
<name>A0A8T0GMT0_CERPU</name>
<comment type="caution">
    <text evidence="2">The sequence shown here is derived from an EMBL/GenBank/DDBJ whole genome shotgun (WGS) entry which is preliminary data.</text>
</comment>
<accession>A0A8T0GMT0</accession>
<keyword evidence="3" id="KW-1185">Reference proteome</keyword>
<dbReference type="EMBL" id="CM026430">
    <property type="protein sequence ID" value="KAG0560846.1"/>
    <property type="molecule type" value="Genomic_DNA"/>
</dbReference>
<proteinExistence type="predicted"/>
<organism evidence="2 3">
    <name type="scientific">Ceratodon purpureus</name>
    <name type="common">Fire moss</name>
    <name type="synonym">Dicranum purpureum</name>
    <dbReference type="NCBI Taxonomy" id="3225"/>
    <lineage>
        <taxon>Eukaryota</taxon>
        <taxon>Viridiplantae</taxon>
        <taxon>Streptophyta</taxon>
        <taxon>Embryophyta</taxon>
        <taxon>Bryophyta</taxon>
        <taxon>Bryophytina</taxon>
        <taxon>Bryopsida</taxon>
        <taxon>Dicranidae</taxon>
        <taxon>Pseudoditrichales</taxon>
        <taxon>Ditrichaceae</taxon>
        <taxon>Ceratodon</taxon>
    </lineage>
</organism>
<evidence type="ECO:0000313" key="2">
    <source>
        <dbReference type="EMBL" id="KAG0560846.1"/>
    </source>
</evidence>
<feature type="signal peptide" evidence="1">
    <location>
        <begin position="1"/>
        <end position="20"/>
    </location>
</feature>
<evidence type="ECO:0000313" key="3">
    <source>
        <dbReference type="Proteomes" id="UP000822688"/>
    </source>
</evidence>
<feature type="chain" id="PRO_5035750318" evidence="1">
    <location>
        <begin position="21"/>
        <end position="53"/>
    </location>
</feature>
<gene>
    <name evidence="2" type="ORF">KC19_9G018400</name>
</gene>
<evidence type="ECO:0000256" key="1">
    <source>
        <dbReference type="SAM" id="SignalP"/>
    </source>
</evidence>
<keyword evidence="1" id="KW-0732">Signal</keyword>
<protein>
    <submittedName>
        <fullName evidence="2">Uncharacterized protein</fullName>
    </submittedName>
</protein>
<dbReference type="Proteomes" id="UP000822688">
    <property type="component" value="Chromosome 9"/>
</dbReference>